<proteinExistence type="predicted"/>
<dbReference type="Pfam" id="PF14803">
    <property type="entry name" value="Zn_ribbon_Nudix"/>
    <property type="match status" value="1"/>
</dbReference>
<gene>
    <name evidence="2" type="ORF">R0135_02515</name>
</gene>
<dbReference type="InterPro" id="IPR029401">
    <property type="entry name" value="Nudix_N"/>
</dbReference>
<dbReference type="Gene3D" id="3.90.79.10">
    <property type="entry name" value="Nucleoside Triphosphate Pyrophosphohydrolase"/>
    <property type="match status" value="1"/>
</dbReference>
<dbReference type="PANTHER" id="PTHR43222:SF2">
    <property type="entry name" value="NUDIX HYDROLASE 23, CHLOROPLASTIC"/>
    <property type="match status" value="1"/>
</dbReference>
<sequence length="183" mass="21394">MKFCSECGGSIELRIPKGDDRDRYICDDCDHIHYINPRVIVGCLPVYEDKVLLCKRAIEPRYGFWTLPAGFMENGETTEEGAARETWEEARARVSNMHLYRVFDVPYISQVYMFYRCALDEGLFGVGPESLETALYTEQDVPWEEIAFPVVRETLKAYFDDRRRDNYPVVVDAIRYRKPPQKN</sequence>
<dbReference type="Gene3D" id="2.20.70.10">
    <property type="match status" value="1"/>
</dbReference>
<evidence type="ECO:0000313" key="2">
    <source>
        <dbReference type="EMBL" id="WOJ94052.1"/>
    </source>
</evidence>
<keyword evidence="3" id="KW-1185">Reference proteome</keyword>
<dbReference type="RefSeq" id="WP_407348691.1">
    <property type="nucleotide sequence ID" value="NZ_CP136864.1"/>
</dbReference>
<dbReference type="EC" id="3.6.-.-" evidence="2"/>
<dbReference type="GO" id="GO:0016787">
    <property type="term" value="F:hydrolase activity"/>
    <property type="evidence" value="ECO:0007669"/>
    <property type="project" value="UniProtKB-KW"/>
</dbReference>
<dbReference type="Proteomes" id="UP001626537">
    <property type="component" value="Chromosome"/>
</dbReference>
<dbReference type="CDD" id="cd04511">
    <property type="entry name" value="NUDIX_Hydrolase"/>
    <property type="match status" value="1"/>
</dbReference>
<name>A0ABZ0I4S4_9GAMM</name>
<dbReference type="EMBL" id="CP136864">
    <property type="protein sequence ID" value="WOJ94052.1"/>
    <property type="molecule type" value="Genomic_DNA"/>
</dbReference>
<evidence type="ECO:0000313" key="3">
    <source>
        <dbReference type="Proteomes" id="UP001626537"/>
    </source>
</evidence>
<dbReference type="Pfam" id="PF00293">
    <property type="entry name" value="NUDIX"/>
    <property type="match status" value="1"/>
</dbReference>
<protein>
    <submittedName>
        <fullName evidence="2">NUDIX hydrolase</fullName>
        <ecNumber evidence="2">3.6.-.-</ecNumber>
    </submittedName>
</protein>
<organism evidence="2 3">
    <name type="scientific">Congregibacter variabilis</name>
    <dbReference type="NCBI Taxonomy" id="3081200"/>
    <lineage>
        <taxon>Bacteria</taxon>
        <taxon>Pseudomonadati</taxon>
        <taxon>Pseudomonadota</taxon>
        <taxon>Gammaproteobacteria</taxon>
        <taxon>Cellvibrionales</taxon>
        <taxon>Halieaceae</taxon>
        <taxon>Congregibacter</taxon>
    </lineage>
</organism>
<evidence type="ECO:0000259" key="1">
    <source>
        <dbReference type="PROSITE" id="PS51462"/>
    </source>
</evidence>
<keyword evidence="2" id="KW-0378">Hydrolase</keyword>
<dbReference type="PANTHER" id="PTHR43222">
    <property type="entry name" value="NUDIX HYDROLASE 23"/>
    <property type="match status" value="1"/>
</dbReference>
<dbReference type="InterPro" id="IPR015797">
    <property type="entry name" value="NUDIX_hydrolase-like_dom_sf"/>
</dbReference>
<feature type="domain" description="Nudix hydrolase" evidence="1">
    <location>
        <begin position="36"/>
        <end position="159"/>
    </location>
</feature>
<reference evidence="2 3" key="1">
    <citation type="submission" date="2023-10" db="EMBL/GenBank/DDBJ databases">
        <title>Two novel species belonging to the OM43/NOR5 clade.</title>
        <authorList>
            <person name="Park M."/>
        </authorList>
    </citation>
    <scope>NUCLEOTIDE SEQUENCE [LARGE SCALE GENOMIC DNA]</scope>
    <source>
        <strain evidence="2 3">IMCC43200</strain>
    </source>
</reference>
<dbReference type="InterPro" id="IPR000086">
    <property type="entry name" value="NUDIX_hydrolase_dom"/>
</dbReference>
<dbReference type="SUPFAM" id="SSF55811">
    <property type="entry name" value="Nudix"/>
    <property type="match status" value="1"/>
</dbReference>
<dbReference type="PROSITE" id="PS51462">
    <property type="entry name" value="NUDIX"/>
    <property type="match status" value="1"/>
</dbReference>
<accession>A0ABZ0I4S4</accession>